<sequence length="48" mass="5232">TLVWSGKIEEYGPAEAPAGCFSLKMLDFTGASDEATFTVIKWPVLPQE</sequence>
<accession>A0A741PFV1</accession>
<organism evidence="1">
    <name type="scientific">Salmonella enterica subsp. enterica serovar 4,[5],12:i:-</name>
    <dbReference type="NCBI Taxonomy" id="440524"/>
    <lineage>
        <taxon>Bacteria</taxon>
        <taxon>Pseudomonadati</taxon>
        <taxon>Pseudomonadota</taxon>
        <taxon>Gammaproteobacteria</taxon>
        <taxon>Enterobacterales</taxon>
        <taxon>Enterobacteriaceae</taxon>
        <taxon>Salmonella</taxon>
    </lineage>
</organism>
<evidence type="ECO:0000313" key="1">
    <source>
        <dbReference type="EMBL" id="HAF0911379.1"/>
    </source>
</evidence>
<comment type="caution">
    <text evidence="1">The sequence shown here is derived from an EMBL/GenBank/DDBJ whole genome shotgun (WGS) entry which is preliminary data.</text>
</comment>
<gene>
    <name evidence="1" type="ORF">G9W49_004968</name>
</gene>
<name>A0A741PFV1_SALET</name>
<proteinExistence type="predicted"/>
<protein>
    <submittedName>
        <fullName evidence="1">Uncharacterized protein</fullName>
    </submittedName>
</protein>
<dbReference type="AlphaFoldDB" id="A0A741PFV1"/>
<reference evidence="1" key="1">
    <citation type="journal article" date="2018" name="Genome Biol.">
        <title>SKESA: strategic k-mer extension for scrupulous assemblies.</title>
        <authorList>
            <person name="Souvorov A."/>
            <person name="Agarwala R."/>
            <person name="Lipman D.J."/>
        </authorList>
    </citation>
    <scope>NUCLEOTIDE SEQUENCE</scope>
    <source>
        <strain evidence="1">PNCS009991</strain>
    </source>
</reference>
<dbReference type="EMBL" id="DAAUAS010000111">
    <property type="protein sequence ID" value="HAF0911379.1"/>
    <property type="molecule type" value="Genomic_DNA"/>
</dbReference>
<reference evidence="1" key="2">
    <citation type="submission" date="2018-07" db="EMBL/GenBank/DDBJ databases">
        <authorList>
            <consortium name="NCBI Pathogen Detection Project"/>
        </authorList>
    </citation>
    <scope>NUCLEOTIDE SEQUENCE</scope>
    <source>
        <strain evidence="1">PNCS009991</strain>
    </source>
</reference>
<feature type="non-terminal residue" evidence="1">
    <location>
        <position position="1"/>
    </location>
</feature>